<name>A0A7I9Y5G4_MYCAL</name>
<keyword evidence="1" id="KW-0732">Signal</keyword>
<comment type="caution">
    <text evidence="2">The sequence shown here is derived from an EMBL/GenBank/DDBJ whole genome shotgun (WGS) entry which is preliminary data.</text>
</comment>
<feature type="signal peptide" evidence="1">
    <location>
        <begin position="1"/>
        <end position="30"/>
    </location>
</feature>
<organism evidence="2 3">
    <name type="scientific">Mycolicibacter algericus</name>
    <name type="common">Mycobacterium algericum</name>
    <dbReference type="NCBI Taxonomy" id="1288388"/>
    <lineage>
        <taxon>Bacteria</taxon>
        <taxon>Bacillati</taxon>
        <taxon>Actinomycetota</taxon>
        <taxon>Actinomycetes</taxon>
        <taxon>Mycobacteriales</taxon>
        <taxon>Mycobacteriaceae</taxon>
        <taxon>Mycolicibacter</taxon>
    </lineage>
</organism>
<reference evidence="2 3" key="1">
    <citation type="journal article" date="2019" name="Emerg. Microbes Infect.">
        <title>Comprehensive subspecies identification of 175 nontuberculous mycobacteria species based on 7547 genomic profiles.</title>
        <authorList>
            <person name="Matsumoto Y."/>
            <person name="Kinjo T."/>
            <person name="Motooka D."/>
            <person name="Nabeya D."/>
            <person name="Jung N."/>
            <person name="Uechi K."/>
            <person name="Horii T."/>
            <person name="Iida T."/>
            <person name="Fujita J."/>
            <person name="Nakamura S."/>
        </authorList>
    </citation>
    <scope>NUCLEOTIDE SEQUENCE [LARGE SCALE GENOMIC DNA]</scope>
    <source>
        <strain evidence="2 3">JCM 30723</strain>
    </source>
</reference>
<protein>
    <recommendedName>
        <fullName evidence="4">Secreted protein</fullName>
    </recommendedName>
</protein>
<evidence type="ECO:0000256" key="1">
    <source>
        <dbReference type="SAM" id="SignalP"/>
    </source>
</evidence>
<gene>
    <name evidence="2" type="ORF">MALGJ_05910</name>
</gene>
<sequence length="185" mass="20189">MRYRISGRRWWVAVASAFVLVFSTVAPGSAEPLGDAPADPFPDVSHMTSWYDELEPDRFVVPGRPGIWFLTPSGLNCGIWDKGSFGCAGDIPGAPPGTNHIAWFNGNRSVHYGWTAGIQFPAGQANQTLPPRSYVTYNSTMCAIKPDSSAYCGHGEFKFIMTQAGTWFKGYDETATRVCLSYGSC</sequence>
<accession>A0A7I9Y5G4</accession>
<evidence type="ECO:0000313" key="2">
    <source>
        <dbReference type="EMBL" id="GFG83915.1"/>
    </source>
</evidence>
<dbReference type="AlphaFoldDB" id="A0A7I9Y5G4"/>
<evidence type="ECO:0000313" key="3">
    <source>
        <dbReference type="Proteomes" id="UP000465305"/>
    </source>
</evidence>
<dbReference type="EMBL" id="BLKY01000001">
    <property type="protein sequence ID" value="GFG83915.1"/>
    <property type="molecule type" value="Genomic_DNA"/>
</dbReference>
<feature type="chain" id="PRO_5029898216" description="Secreted protein" evidence="1">
    <location>
        <begin position="31"/>
        <end position="185"/>
    </location>
</feature>
<evidence type="ECO:0008006" key="4">
    <source>
        <dbReference type="Google" id="ProtNLM"/>
    </source>
</evidence>
<proteinExistence type="predicted"/>
<dbReference type="Proteomes" id="UP000465305">
    <property type="component" value="Unassembled WGS sequence"/>
</dbReference>